<dbReference type="EMBL" id="LAZR01040245">
    <property type="protein sequence ID" value="KKL14971.1"/>
    <property type="molecule type" value="Genomic_DNA"/>
</dbReference>
<gene>
    <name evidence="1" type="ORF">LCGC14_2510290</name>
</gene>
<accession>A0A0F9DB37</accession>
<organism evidence="1">
    <name type="scientific">marine sediment metagenome</name>
    <dbReference type="NCBI Taxonomy" id="412755"/>
    <lineage>
        <taxon>unclassified sequences</taxon>
        <taxon>metagenomes</taxon>
        <taxon>ecological metagenomes</taxon>
    </lineage>
</organism>
<sequence length="98" mass="11640">MKWEEVVVVFLLLVLANSLVNISEDALYKSKYGYLEEYNKCWDDWDEYAGEFISKIQQAYPNITLPEQRGMMSMLRDEGIIEPFNCSLKDFKERWVSK</sequence>
<protein>
    <submittedName>
        <fullName evidence="1">Uncharacterized protein</fullName>
    </submittedName>
</protein>
<comment type="caution">
    <text evidence="1">The sequence shown here is derived from an EMBL/GenBank/DDBJ whole genome shotgun (WGS) entry which is preliminary data.</text>
</comment>
<reference evidence="1" key="1">
    <citation type="journal article" date="2015" name="Nature">
        <title>Complex archaea that bridge the gap between prokaryotes and eukaryotes.</title>
        <authorList>
            <person name="Spang A."/>
            <person name="Saw J.H."/>
            <person name="Jorgensen S.L."/>
            <person name="Zaremba-Niedzwiedzka K."/>
            <person name="Martijn J."/>
            <person name="Lind A.E."/>
            <person name="van Eijk R."/>
            <person name="Schleper C."/>
            <person name="Guy L."/>
            <person name="Ettema T.J."/>
        </authorList>
    </citation>
    <scope>NUCLEOTIDE SEQUENCE</scope>
</reference>
<proteinExistence type="predicted"/>
<dbReference type="AlphaFoldDB" id="A0A0F9DB37"/>
<name>A0A0F9DB37_9ZZZZ</name>
<evidence type="ECO:0000313" key="1">
    <source>
        <dbReference type="EMBL" id="KKL14971.1"/>
    </source>
</evidence>